<dbReference type="STRING" id="880073.Cabys_3960"/>
<dbReference type="HOGENOM" id="CLU_968679_0_0_0"/>
<dbReference type="SMART" id="SM00769">
    <property type="entry name" value="WHy"/>
    <property type="match status" value="2"/>
</dbReference>
<dbReference type="Proteomes" id="UP000183868">
    <property type="component" value="Chromosome"/>
</dbReference>
<dbReference type="Pfam" id="PF03168">
    <property type="entry name" value="LEA_2"/>
    <property type="match status" value="2"/>
</dbReference>
<dbReference type="RefSeq" id="WP_006927844.1">
    <property type="nucleotide sequence ID" value="NZ_CM001402.1"/>
</dbReference>
<dbReference type="EMBL" id="CP018099">
    <property type="protein sequence ID" value="APF20705.1"/>
    <property type="molecule type" value="Genomic_DNA"/>
</dbReference>
<dbReference type="SUPFAM" id="SSF117070">
    <property type="entry name" value="LEA14-like"/>
    <property type="match status" value="2"/>
</dbReference>
<feature type="domain" description="Water stress and hypersensitive response" evidence="2">
    <location>
        <begin position="162"/>
        <end position="282"/>
    </location>
</feature>
<dbReference type="InterPro" id="IPR004864">
    <property type="entry name" value="LEA_2"/>
</dbReference>
<sequence precursor="true">MKKIVLGVLLLGLFMLNGCQQLWPLLQQMNIQKPVVKLKTVQLRGLSLKGIDLEAKLSIKNPNSVGINLAGYDYELLIEKHSFLKGRQEQTLKIAGHGQSEISIPLSFSFQQLYKSFQTLKTADSINYTLRSGLTFDVPVLGKIRLPVQTTQRLPNVKMPSFKVAALKLTHLGFNGADLSLSLEVDNPNAWSLDLQNLNYQFVVNGQKWIEGILQQKLQIGQKQKQRIEIPVHLNFLEMGRSLYQLLKNPAPLEYQLTGRARLNSSIKLLGSFELPLDQRGRIKLLK</sequence>
<evidence type="ECO:0000256" key="1">
    <source>
        <dbReference type="ARBA" id="ARBA00005960"/>
    </source>
</evidence>
<evidence type="ECO:0000313" key="6">
    <source>
        <dbReference type="Proteomes" id="UP000183868"/>
    </source>
</evidence>
<dbReference type="PANTHER" id="PTHR31459">
    <property type="match status" value="1"/>
</dbReference>
<dbReference type="EMBL" id="CM001402">
    <property type="protein sequence ID" value="EHO40796.1"/>
    <property type="molecule type" value="Genomic_DNA"/>
</dbReference>
<evidence type="ECO:0000313" key="5">
    <source>
        <dbReference type="Proteomes" id="UP000004671"/>
    </source>
</evidence>
<reference evidence="3 6" key="2">
    <citation type="submission" date="2016-11" db="EMBL/GenBank/DDBJ databases">
        <title>Genomic analysis of Caldithrix abyssi and proposal of a novel bacterial phylum Caldithrichaeota.</title>
        <authorList>
            <person name="Kublanov I."/>
            <person name="Sigalova O."/>
            <person name="Gavrilov S."/>
            <person name="Lebedinsky A."/>
            <person name="Ivanova N."/>
            <person name="Daum C."/>
            <person name="Reddy T."/>
            <person name="Klenk H.P."/>
            <person name="Goker M."/>
            <person name="Reva O."/>
            <person name="Miroshnichenko M."/>
            <person name="Kyprides N."/>
            <person name="Woyke T."/>
            <person name="Gelfand M."/>
        </authorList>
    </citation>
    <scope>NUCLEOTIDE SEQUENCE [LARGE SCALE GENOMIC DNA]</scope>
    <source>
        <strain evidence="3 6">LF13</strain>
    </source>
</reference>
<protein>
    <submittedName>
        <fullName evidence="3">LEA14-like dessication related protein</fullName>
    </submittedName>
    <submittedName>
        <fullName evidence="4">Late embryogenesis abundant protein 2</fullName>
    </submittedName>
</protein>
<dbReference type="Gene3D" id="2.60.40.1820">
    <property type="match status" value="2"/>
</dbReference>
<dbReference type="InterPro" id="IPR045043">
    <property type="entry name" value="Lea14-like"/>
</dbReference>
<dbReference type="Proteomes" id="UP000004671">
    <property type="component" value="Chromosome"/>
</dbReference>
<reference evidence="4 5" key="1">
    <citation type="submission" date="2011-09" db="EMBL/GenBank/DDBJ databases">
        <title>The permanent draft genome of Caldithrix abyssi DSM 13497.</title>
        <authorList>
            <consortium name="US DOE Joint Genome Institute (JGI-PGF)"/>
            <person name="Lucas S."/>
            <person name="Han J."/>
            <person name="Lapidus A."/>
            <person name="Bruce D."/>
            <person name="Goodwin L."/>
            <person name="Pitluck S."/>
            <person name="Peters L."/>
            <person name="Kyrpides N."/>
            <person name="Mavromatis K."/>
            <person name="Ivanova N."/>
            <person name="Mikhailova N."/>
            <person name="Chertkov O."/>
            <person name="Detter J.C."/>
            <person name="Tapia R."/>
            <person name="Han C."/>
            <person name="Land M."/>
            <person name="Hauser L."/>
            <person name="Markowitz V."/>
            <person name="Cheng J.-F."/>
            <person name="Hugenholtz P."/>
            <person name="Woyke T."/>
            <person name="Wu D."/>
            <person name="Spring S."/>
            <person name="Brambilla E."/>
            <person name="Klenk H.-P."/>
            <person name="Eisen J.A."/>
        </authorList>
    </citation>
    <scope>NUCLEOTIDE SEQUENCE [LARGE SCALE GENOMIC DNA]</scope>
    <source>
        <strain evidence="4 5">DSM 13497</strain>
    </source>
</reference>
<accession>H1XX59</accession>
<dbReference type="InParanoid" id="H1XX59"/>
<comment type="similarity">
    <text evidence="1">Belongs to the LEA type 2 family.</text>
</comment>
<dbReference type="PaxDb" id="880073-Calab_1170"/>
<keyword evidence="5" id="KW-1185">Reference proteome</keyword>
<gene>
    <name evidence="3" type="ORF">Cabys_3960</name>
    <name evidence="4" type="ORF">Calab_1170</name>
</gene>
<dbReference type="PANTHER" id="PTHR31459:SF2">
    <property type="entry name" value="OS03G0843300 PROTEIN"/>
    <property type="match status" value="1"/>
</dbReference>
<evidence type="ECO:0000259" key="2">
    <source>
        <dbReference type="SMART" id="SM00769"/>
    </source>
</evidence>
<evidence type="ECO:0000313" key="3">
    <source>
        <dbReference type="EMBL" id="APF20705.1"/>
    </source>
</evidence>
<dbReference type="GO" id="GO:0009269">
    <property type="term" value="P:response to desiccation"/>
    <property type="evidence" value="ECO:0007669"/>
    <property type="project" value="InterPro"/>
</dbReference>
<organism evidence="4 5">
    <name type="scientific">Caldithrix abyssi DSM 13497</name>
    <dbReference type="NCBI Taxonomy" id="880073"/>
    <lineage>
        <taxon>Bacteria</taxon>
        <taxon>Pseudomonadati</taxon>
        <taxon>Calditrichota</taxon>
        <taxon>Calditrichia</taxon>
        <taxon>Calditrichales</taxon>
        <taxon>Calditrichaceae</taxon>
        <taxon>Caldithrix</taxon>
    </lineage>
</organism>
<feature type="domain" description="Water stress and hypersensitive response" evidence="2">
    <location>
        <begin position="36"/>
        <end position="153"/>
    </location>
</feature>
<dbReference type="KEGG" id="caby:Cabys_3960"/>
<dbReference type="OrthoDB" id="369213at2"/>
<evidence type="ECO:0000313" key="4">
    <source>
        <dbReference type="EMBL" id="EHO40796.1"/>
    </source>
</evidence>
<proteinExistence type="inferred from homology"/>
<name>H1XX59_CALAY</name>
<dbReference type="InterPro" id="IPR013990">
    <property type="entry name" value="WHy-dom"/>
</dbReference>
<dbReference type="eggNOG" id="COG5608">
    <property type="taxonomic scope" value="Bacteria"/>
</dbReference>
<dbReference type="AlphaFoldDB" id="H1XX59"/>